<evidence type="ECO:0008006" key="4">
    <source>
        <dbReference type="Google" id="ProtNLM"/>
    </source>
</evidence>
<accession>A0A2T9YH13</accession>
<proteinExistence type="predicted"/>
<evidence type="ECO:0000313" key="3">
    <source>
        <dbReference type="Proteomes" id="UP000245383"/>
    </source>
</evidence>
<gene>
    <name evidence="2" type="ORF">BB561_004313</name>
</gene>
<dbReference type="Proteomes" id="UP000245383">
    <property type="component" value="Unassembled WGS sequence"/>
</dbReference>
<reference evidence="2 3" key="1">
    <citation type="journal article" date="2018" name="MBio">
        <title>Comparative Genomics Reveals the Core Gene Toolbox for the Fungus-Insect Symbiosis.</title>
        <authorList>
            <person name="Wang Y."/>
            <person name="Stata M."/>
            <person name="Wang W."/>
            <person name="Stajich J.E."/>
            <person name="White M.M."/>
            <person name="Moncalvo J.M."/>
        </authorList>
    </citation>
    <scope>NUCLEOTIDE SEQUENCE [LARGE SCALE GENOMIC DNA]</scope>
    <source>
        <strain evidence="2 3">SWE-8-4</strain>
    </source>
</reference>
<protein>
    <recommendedName>
        <fullName evidence="4">Autophagy-related protein 16 domain-containing protein</fullName>
    </recommendedName>
</protein>
<feature type="coiled-coil region" evidence="1">
    <location>
        <begin position="84"/>
        <end position="162"/>
    </location>
</feature>
<organism evidence="2 3">
    <name type="scientific">Smittium simulii</name>
    <dbReference type="NCBI Taxonomy" id="133385"/>
    <lineage>
        <taxon>Eukaryota</taxon>
        <taxon>Fungi</taxon>
        <taxon>Fungi incertae sedis</taxon>
        <taxon>Zoopagomycota</taxon>
        <taxon>Kickxellomycotina</taxon>
        <taxon>Harpellomycetes</taxon>
        <taxon>Harpellales</taxon>
        <taxon>Legeriomycetaceae</taxon>
        <taxon>Smittium</taxon>
    </lineage>
</organism>
<name>A0A2T9YH13_9FUNG</name>
<keyword evidence="3" id="KW-1185">Reference proteome</keyword>
<dbReference type="EMBL" id="MBFR01000192">
    <property type="protein sequence ID" value="PVU91610.1"/>
    <property type="molecule type" value="Genomic_DNA"/>
</dbReference>
<keyword evidence="1" id="KW-0175">Coiled coil</keyword>
<comment type="caution">
    <text evidence="2">The sequence shown here is derived from an EMBL/GenBank/DDBJ whole genome shotgun (WGS) entry which is preliminary data.</text>
</comment>
<dbReference type="AlphaFoldDB" id="A0A2T9YH13"/>
<evidence type="ECO:0000313" key="2">
    <source>
        <dbReference type="EMBL" id="PVU91610.1"/>
    </source>
</evidence>
<evidence type="ECO:0000256" key="1">
    <source>
        <dbReference type="SAM" id="Coils"/>
    </source>
</evidence>
<sequence length="167" mass="19159">MDSKKLYINSNAENKINFAEPNSTQIKGKIEHKYNNKLYKTPEAAIDALLIKKAKEGYGAQNFASKDIFLSKISKLLETERSLNKALGEKLTSNELQIEELEKKNLLLKTQLEEAKSKIELLYLERVSTDDFQEICKANQELRDELNSKDSLLKECEELIAEFVSKQ</sequence>
<dbReference type="OrthoDB" id="5598276at2759"/>